<comment type="caution">
    <text evidence="8">The sequence shown here is derived from an EMBL/GenBank/DDBJ whole genome shotgun (WGS) entry which is preliminary data.</text>
</comment>
<organism evidence="8 9">
    <name type="scientific">Dendrobium thyrsiflorum</name>
    <name type="common">Pinecone-like raceme dendrobium</name>
    <name type="synonym">Orchid</name>
    <dbReference type="NCBI Taxonomy" id="117978"/>
    <lineage>
        <taxon>Eukaryota</taxon>
        <taxon>Viridiplantae</taxon>
        <taxon>Streptophyta</taxon>
        <taxon>Embryophyta</taxon>
        <taxon>Tracheophyta</taxon>
        <taxon>Spermatophyta</taxon>
        <taxon>Magnoliopsida</taxon>
        <taxon>Liliopsida</taxon>
        <taxon>Asparagales</taxon>
        <taxon>Orchidaceae</taxon>
        <taxon>Epidendroideae</taxon>
        <taxon>Malaxideae</taxon>
        <taxon>Dendrobiinae</taxon>
        <taxon>Dendrobium</taxon>
    </lineage>
</organism>
<keyword evidence="7" id="KW-0862">Zinc</keyword>
<dbReference type="GO" id="GO:0004519">
    <property type="term" value="F:endonuclease activity"/>
    <property type="evidence" value="ECO:0007669"/>
    <property type="project" value="UniProtKB-KW"/>
</dbReference>
<dbReference type="GO" id="GO:0016787">
    <property type="term" value="F:hydrolase activity"/>
    <property type="evidence" value="ECO:0007669"/>
    <property type="project" value="UniProtKB-KW"/>
</dbReference>
<evidence type="ECO:0000256" key="1">
    <source>
        <dbReference type="ARBA" id="ARBA00001947"/>
    </source>
</evidence>
<comment type="similarity">
    <text evidence="2">Belongs to the endoribonuclease YbeY family.</text>
</comment>
<dbReference type="Gene3D" id="3.40.390.30">
    <property type="entry name" value="Metalloproteases ('zincins'), catalytic domain"/>
    <property type="match status" value="1"/>
</dbReference>
<keyword evidence="5" id="KW-0255">Endonuclease</keyword>
<evidence type="ECO:0000256" key="6">
    <source>
        <dbReference type="ARBA" id="ARBA00022801"/>
    </source>
</evidence>
<name>A0ABD0U2B8_DENTH</name>
<dbReference type="EMBL" id="JANQDX010000018">
    <property type="protein sequence ID" value="KAL0906120.1"/>
    <property type="molecule type" value="Genomic_DNA"/>
</dbReference>
<dbReference type="Pfam" id="PF02130">
    <property type="entry name" value="YbeY"/>
    <property type="match status" value="1"/>
</dbReference>
<protein>
    <submittedName>
        <fullName evidence="8">Uncharacterized protein</fullName>
    </submittedName>
</protein>
<reference evidence="8 9" key="1">
    <citation type="journal article" date="2024" name="Plant Biotechnol. J.">
        <title>Dendrobium thyrsiflorum genome and its molecular insights into genes involved in important horticultural traits.</title>
        <authorList>
            <person name="Chen B."/>
            <person name="Wang J.Y."/>
            <person name="Zheng P.J."/>
            <person name="Li K.L."/>
            <person name="Liang Y.M."/>
            <person name="Chen X.F."/>
            <person name="Zhang C."/>
            <person name="Zhao X."/>
            <person name="He X."/>
            <person name="Zhang G.Q."/>
            <person name="Liu Z.J."/>
            <person name="Xu Q."/>
        </authorList>
    </citation>
    <scope>NUCLEOTIDE SEQUENCE [LARGE SCALE GENOMIC DNA]</scope>
    <source>
        <strain evidence="8">GZMU011</strain>
    </source>
</reference>
<dbReference type="PANTHER" id="PTHR46986:SF2">
    <property type="entry name" value="OS02G0227000 PROTEIN"/>
    <property type="match status" value="1"/>
</dbReference>
<dbReference type="InterPro" id="IPR002036">
    <property type="entry name" value="YbeY"/>
</dbReference>
<keyword evidence="3" id="KW-0540">Nuclease</keyword>
<evidence type="ECO:0000256" key="4">
    <source>
        <dbReference type="ARBA" id="ARBA00022723"/>
    </source>
</evidence>
<evidence type="ECO:0000256" key="5">
    <source>
        <dbReference type="ARBA" id="ARBA00022759"/>
    </source>
</evidence>
<evidence type="ECO:0000256" key="7">
    <source>
        <dbReference type="ARBA" id="ARBA00022833"/>
    </source>
</evidence>
<keyword evidence="4" id="KW-0479">Metal-binding</keyword>
<evidence type="ECO:0000313" key="8">
    <source>
        <dbReference type="EMBL" id="KAL0906120.1"/>
    </source>
</evidence>
<accession>A0ABD0U2B8</accession>
<sequence>MAIFFARALPLTSSRYSVSFAPSVAAVLRRRRPTASLENLSLLLSSPTVMPLFSVSCPRRRFYVSKPTLRPPIPPRGVGENVREYYEVEDSVRSISNVVKMLFLLMLKKKRENNRRGGGCGIAPMILMFDSCGVRSVSCFWGLILFVLELVSEMSNTSILNFLQFEALQSLMKSIRKLSFNFVGRQVNGVSTAFFFGENIAETLKIDVPMAMALAFSHLDVENFHSRDGSINNISKFETVEASLLLCNDYFIRKLNKEWRDEDHATDVLSMSQHIPEIDLPVLMLGDIVISIETAVRQADERGHSLLDEVRILMVAIVKV</sequence>
<evidence type="ECO:0000256" key="3">
    <source>
        <dbReference type="ARBA" id="ARBA00022722"/>
    </source>
</evidence>
<dbReference type="NCBIfam" id="TIGR00043">
    <property type="entry name" value="rRNA maturation RNase YbeY"/>
    <property type="match status" value="1"/>
</dbReference>
<dbReference type="PANTHER" id="PTHR46986">
    <property type="entry name" value="ENDORIBONUCLEASE YBEY, CHLOROPLASTIC"/>
    <property type="match status" value="1"/>
</dbReference>
<dbReference type="SUPFAM" id="SSF55486">
    <property type="entry name" value="Metalloproteases ('zincins'), catalytic domain"/>
    <property type="match status" value="1"/>
</dbReference>
<dbReference type="Proteomes" id="UP001552299">
    <property type="component" value="Unassembled WGS sequence"/>
</dbReference>
<keyword evidence="9" id="KW-1185">Reference proteome</keyword>
<evidence type="ECO:0000313" key="9">
    <source>
        <dbReference type="Proteomes" id="UP001552299"/>
    </source>
</evidence>
<gene>
    <name evidence="8" type="ORF">M5K25_024585</name>
</gene>
<comment type="cofactor">
    <cofactor evidence="1">
        <name>Zn(2+)</name>
        <dbReference type="ChEBI" id="CHEBI:29105"/>
    </cofactor>
</comment>
<evidence type="ECO:0000256" key="2">
    <source>
        <dbReference type="ARBA" id="ARBA00010875"/>
    </source>
</evidence>
<dbReference type="AlphaFoldDB" id="A0ABD0U2B8"/>
<dbReference type="InterPro" id="IPR023091">
    <property type="entry name" value="MetalPrtase_cat_dom_sf_prd"/>
</dbReference>
<dbReference type="GO" id="GO:0046872">
    <property type="term" value="F:metal ion binding"/>
    <property type="evidence" value="ECO:0007669"/>
    <property type="project" value="UniProtKB-KW"/>
</dbReference>
<proteinExistence type="inferred from homology"/>
<keyword evidence="6" id="KW-0378">Hydrolase</keyword>